<dbReference type="PROSITE" id="PS51355">
    <property type="entry name" value="GLUTATHIONE_PEROXID_3"/>
    <property type="match status" value="1"/>
</dbReference>
<dbReference type="EMBL" id="QDGZ01000003">
    <property type="protein sequence ID" value="PVG83207.1"/>
    <property type="molecule type" value="Genomic_DNA"/>
</dbReference>
<dbReference type="PANTHER" id="PTHR11592">
    <property type="entry name" value="GLUTATHIONE PEROXIDASE"/>
    <property type="match status" value="1"/>
</dbReference>
<dbReference type="Pfam" id="PF00255">
    <property type="entry name" value="GSHPx"/>
    <property type="match status" value="1"/>
</dbReference>
<dbReference type="InterPro" id="IPR036249">
    <property type="entry name" value="Thioredoxin-like_sf"/>
</dbReference>
<name>A0A2T8FBW9_9ACTN</name>
<comment type="caution">
    <text evidence="6">The sequence shown here is derived from an EMBL/GenBank/DDBJ whole genome shotgun (WGS) entry which is preliminary data.</text>
</comment>
<dbReference type="PANTHER" id="PTHR11592:SF40">
    <property type="entry name" value="THIOREDOXIN_GLUTATHIONE PEROXIDASE BTUE"/>
    <property type="match status" value="1"/>
</dbReference>
<evidence type="ECO:0000256" key="4">
    <source>
        <dbReference type="PIRSR" id="PIRSR000303-1"/>
    </source>
</evidence>
<proteinExistence type="inferred from homology"/>
<evidence type="ECO:0000256" key="3">
    <source>
        <dbReference type="ARBA" id="ARBA00023002"/>
    </source>
</evidence>
<dbReference type="OrthoDB" id="9785502at2"/>
<feature type="active site" evidence="4">
    <location>
        <position position="37"/>
    </location>
</feature>
<reference evidence="6 7" key="1">
    <citation type="submission" date="2018-04" db="EMBL/GenBank/DDBJ databases">
        <title>Genome of Nocardioides gansuensis WSJ-1.</title>
        <authorList>
            <person name="Wu S."/>
            <person name="Wang G."/>
        </authorList>
    </citation>
    <scope>NUCLEOTIDE SEQUENCE [LARGE SCALE GENOMIC DNA]</scope>
    <source>
        <strain evidence="6 7">WSJ-1</strain>
    </source>
</reference>
<protein>
    <recommendedName>
        <fullName evidence="5">Glutathione peroxidase</fullName>
    </recommendedName>
</protein>
<dbReference type="PIRSF" id="PIRSF000303">
    <property type="entry name" value="Glutathion_perox"/>
    <property type="match status" value="1"/>
</dbReference>
<keyword evidence="7" id="KW-1185">Reference proteome</keyword>
<accession>A0A2T8FBW9</accession>
<dbReference type="SUPFAM" id="SSF52833">
    <property type="entry name" value="Thioredoxin-like"/>
    <property type="match status" value="1"/>
</dbReference>
<evidence type="ECO:0000313" key="7">
    <source>
        <dbReference type="Proteomes" id="UP000246018"/>
    </source>
</evidence>
<evidence type="ECO:0000256" key="2">
    <source>
        <dbReference type="ARBA" id="ARBA00022559"/>
    </source>
</evidence>
<dbReference type="Gene3D" id="3.40.30.10">
    <property type="entry name" value="Glutaredoxin"/>
    <property type="match status" value="1"/>
</dbReference>
<comment type="similarity">
    <text evidence="1 5">Belongs to the glutathione peroxidase family.</text>
</comment>
<evidence type="ECO:0000256" key="5">
    <source>
        <dbReference type="RuleBase" id="RU000499"/>
    </source>
</evidence>
<evidence type="ECO:0000313" key="6">
    <source>
        <dbReference type="EMBL" id="PVG83207.1"/>
    </source>
</evidence>
<organism evidence="6 7">
    <name type="scientific">Nocardioides gansuensis</name>
    <dbReference type="NCBI Taxonomy" id="2138300"/>
    <lineage>
        <taxon>Bacteria</taxon>
        <taxon>Bacillati</taxon>
        <taxon>Actinomycetota</taxon>
        <taxon>Actinomycetes</taxon>
        <taxon>Propionibacteriales</taxon>
        <taxon>Nocardioidaceae</taxon>
        <taxon>Nocardioides</taxon>
    </lineage>
</organism>
<dbReference type="InterPro" id="IPR000889">
    <property type="entry name" value="Glutathione_peroxidase"/>
</dbReference>
<dbReference type="PRINTS" id="PR01011">
    <property type="entry name" value="GLUTPROXDASE"/>
</dbReference>
<dbReference type="Proteomes" id="UP000246018">
    <property type="component" value="Unassembled WGS sequence"/>
</dbReference>
<dbReference type="AlphaFoldDB" id="A0A2T8FBW9"/>
<dbReference type="GO" id="GO:0004601">
    <property type="term" value="F:peroxidase activity"/>
    <property type="evidence" value="ECO:0007669"/>
    <property type="project" value="UniProtKB-KW"/>
</dbReference>
<evidence type="ECO:0000256" key="1">
    <source>
        <dbReference type="ARBA" id="ARBA00006926"/>
    </source>
</evidence>
<keyword evidence="2 5" id="KW-0575">Peroxidase</keyword>
<dbReference type="CDD" id="cd00340">
    <property type="entry name" value="GSH_Peroxidase"/>
    <property type="match status" value="1"/>
</dbReference>
<keyword evidence="3 5" id="KW-0560">Oxidoreductase</keyword>
<gene>
    <name evidence="6" type="ORF">DDE18_07850</name>
</gene>
<dbReference type="GO" id="GO:0034599">
    <property type="term" value="P:cellular response to oxidative stress"/>
    <property type="evidence" value="ECO:0007669"/>
    <property type="project" value="TreeGrafter"/>
</dbReference>
<sequence>MGNILETRLTTLAGEPTTFGELTNGAAALVVNVASKCGYTSQYEHLEALHRELGPRGFTVIGVPCNQFGAEEPGTAAQIQQFCSRNYGISFPMTEKVKVNGKGRSPLFTTLVNARDESGYAGEVRWNFEKFLVAPDGRVVGRFDSETPPDAPQIREAIEAVLPD</sequence>
<dbReference type="RefSeq" id="WP_116571687.1">
    <property type="nucleotide sequence ID" value="NZ_QDGZ01000003.1"/>
</dbReference>